<keyword evidence="2" id="KW-1185">Reference proteome</keyword>
<evidence type="ECO:0000313" key="1">
    <source>
        <dbReference type="EMBL" id="EFQ24515.1"/>
    </source>
</evidence>
<dbReference type="HOGENOM" id="CLU_3131576_0_0_0"/>
<proteinExistence type="predicted"/>
<dbReference type="EMBL" id="CM001022">
    <property type="protein sequence ID" value="EFQ24515.1"/>
    <property type="molecule type" value="Genomic_DNA"/>
</dbReference>
<dbReference type="AlphaFoldDB" id="E3CY28"/>
<name>E3CY28_9BACT</name>
<sequence>MAIFRRWAQSLGWRRISPAEVARLCDGDRFGGDARSRVTLRDLLETRPS</sequence>
<evidence type="ECO:0000313" key="2">
    <source>
        <dbReference type="Proteomes" id="UP000005096"/>
    </source>
</evidence>
<protein>
    <submittedName>
        <fullName evidence="1">Uncharacterized protein</fullName>
    </submittedName>
</protein>
<accession>E3CY28</accession>
<reference evidence="1 2" key="1">
    <citation type="journal article" date="2010" name="Stand. Genomic Sci.">
        <title>Non-contiguous finished genome sequence of Aminomonas paucivorans type strain (GLU-3).</title>
        <authorList>
            <person name="Pitluck S."/>
            <person name="Yasawong M."/>
            <person name="Held B."/>
            <person name="Lapidus A."/>
            <person name="Nolan M."/>
            <person name="Copeland A."/>
            <person name="Lucas S."/>
            <person name="Del Rio T.G."/>
            <person name="Tice H."/>
            <person name="Cheng J.F."/>
            <person name="Chertkov O."/>
            <person name="Goodwin L."/>
            <person name="Tapia R."/>
            <person name="Han C."/>
            <person name="Liolios K."/>
            <person name="Ivanova N."/>
            <person name="Mavromatis K."/>
            <person name="Ovchinnikova G."/>
            <person name="Pati A."/>
            <person name="Chen A."/>
            <person name="Palaniappan K."/>
            <person name="Land M."/>
            <person name="Hauser L."/>
            <person name="Chang Y.J."/>
            <person name="Jeffries C.D."/>
            <person name="Pukall R."/>
            <person name="Spring S."/>
            <person name="Rohde M."/>
            <person name="Sikorski J."/>
            <person name="Goker M."/>
            <person name="Woyke T."/>
            <person name="Bristow J."/>
            <person name="Eisen J.A."/>
            <person name="Markowitz V."/>
            <person name="Hugenholtz P."/>
            <person name="Kyrpides N.C."/>
            <person name="Klenk H.P."/>
        </authorList>
    </citation>
    <scope>NUCLEOTIDE SEQUENCE [LARGE SCALE GENOMIC DNA]</scope>
    <source>
        <strain evidence="1 2">DSM 12260</strain>
    </source>
</reference>
<dbReference type="RefSeq" id="WP_006301756.1">
    <property type="nucleotide sequence ID" value="NZ_CM001022.1"/>
</dbReference>
<gene>
    <name evidence="1" type="ORF">Apau_2104</name>
</gene>
<dbReference type="PaxDb" id="584708-Apau_2104"/>
<organism evidence="1 2">
    <name type="scientific">Aminomonas paucivorans DSM 12260</name>
    <dbReference type="NCBI Taxonomy" id="584708"/>
    <lineage>
        <taxon>Bacteria</taxon>
        <taxon>Thermotogati</taxon>
        <taxon>Synergistota</taxon>
        <taxon>Synergistia</taxon>
        <taxon>Synergistales</taxon>
        <taxon>Synergistaceae</taxon>
        <taxon>Aminomonas</taxon>
    </lineage>
</organism>
<dbReference type="Proteomes" id="UP000005096">
    <property type="component" value="Chromosome"/>
</dbReference>